<evidence type="ECO:0000256" key="1">
    <source>
        <dbReference type="SAM" id="MobiDB-lite"/>
    </source>
</evidence>
<dbReference type="Proteomes" id="UP000266841">
    <property type="component" value="Unassembled WGS sequence"/>
</dbReference>
<name>K0TK24_THAOC</name>
<feature type="compositionally biased region" description="Basic and acidic residues" evidence="1">
    <location>
        <begin position="317"/>
        <end position="331"/>
    </location>
</feature>
<comment type="caution">
    <text evidence="3">The sequence shown here is derived from an EMBL/GenBank/DDBJ whole genome shotgun (WGS) entry which is preliminary data.</text>
</comment>
<feature type="compositionally biased region" description="Polar residues" evidence="1">
    <location>
        <begin position="198"/>
        <end position="214"/>
    </location>
</feature>
<feature type="chain" id="PRO_5003838047" evidence="2">
    <location>
        <begin position="25"/>
        <end position="398"/>
    </location>
</feature>
<evidence type="ECO:0000313" key="3">
    <source>
        <dbReference type="EMBL" id="EJK70997.1"/>
    </source>
</evidence>
<dbReference type="EMBL" id="AGNL01007773">
    <property type="protein sequence ID" value="EJK70997.1"/>
    <property type="molecule type" value="Genomic_DNA"/>
</dbReference>
<accession>K0TK24</accession>
<keyword evidence="2" id="KW-0732">Signal</keyword>
<feature type="non-terminal residue" evidence="3">
    <location>
        <position position="398"/>
    </location>
</feature>
<protein>
    <submittedName>
        <fullName evidence="3">Uncharacterized protein</fullName>
    </submittedName>
</protein>
<dbReference type="PANTHER" id="PTHR33683:SF46">
    <property type="entry name" value="SUSHI DOMAIN-CONTAINING PROTEIN"/>
    <property type="match status" value="1"/>
</dbReference>
<evidence type="ECO:0000256" key="2">
    <source>
        <dbReference type="SAM" id="SignalP"/>
    </source>
</evidence>
<dbReference type="PANTHER" id="PTHR33683">
    <property type="entry name" value="1, PUTATIVE-RELATED"/>
    <property type="match status" value="1"/>
</dbReference>
<feature type="region of interest" description="Disordered" evidence="1">
    <location>
        <begin position="289"/>
        <end position="398"/>
    </location>
</feature>
<evidence type="ECO:0000313" key="4">
    <source>
        <dbReference type="Proteomes" id="UP000266841"/>
    </source>
</evidence>
<feature type="signal peptide" evidence="2">
    <location>
        <begin position="1"/>
        <end position="24"/>
    </location>
</feature>
<keyword evidence="4" id="KW-1185">Reference proteome</keyword>
<reference evidence="3 4" key="1">
    <citation type="journal article" date="2012" name="Genome Biol.">
        <title>Genome and low-iron response of an oceanic diatom adapted to chronic iron limitation.</title>
        <authorList>
            <person name="Lommer M."/>
            <person name="Specht M."/>
            <person name="Roy A.S."/>
            <person name="Kraemer L."/>
            <person name="Andreson R."/>
            <person name="Gutowska M.A."/>
            <person name="Wolf J."/>
            <person name="Bergner S.V."/>
            <person name="Schilhabel M.B."/>
            <person name="Klostermeier U.C."/>
            <person name="Beiko R.G."/>
            <person name="Rosenstiel P."/>
            <person name="Hippler M."/>
            <person name="Laroche J."/>
        </authorList>
    </citation>
    <scope>NUCLEOTIDE SEQUENCE [LARGE SCALE GENOMIC DNA]</scope>
    <source>
        <strain evidence="3 4">CCMP1005</strain>
    </source>
</reference>
<sequence length="398" mass="43240">MRQTLVALVLLVHSLSILNSAVSGEALSTIFDGYYHGEAQVFEIRTKDGPVSVSSFDINLDLENDDERIEIWAKPGRQVGRPIDDGSFKLIQAFEGVVGQGKNNATSLPSFAVPIYIPPSTSYTFLVSATSDKYDLWYTRGSEVGRVYVEDENLQILEGWAIPSTYPSLQPVVKFVSHPTTSHPTNAPTATKNRDPTSKPSSNPTLEIVASSTGAPFVSVYPDERRITHKPTTESETDDSDSAGQALRTASRRRPLGGRLRDRERSAEKSQKVGSRVTPISLLRCPLLSAPVGDRRGGGSTGATLGRGRRRPRHPARREEGRLRAGGDRAKVPPAGSRRKETPSRPPSRTGRGEKAKEMSDVPGPAPEAVADGSLERETARRSAVASLRADSPSRRPR</sequence>
<proteinExistence type="predicted"/>
<dbReference type="AlphaFoldDB" id="K0TK24"/>
<feature type="compositionally biased region" description="Basic residues" evidence="1">
    <location>
        <begin position="307"/>
        <end position="316"/>
    </location>
</feature>
<feature type="region of interest" description="Disordered" evidence="1">
    <location>
        <begin position="177"/>
        <end position="277"/>
    </location>
</feature>
<feature type="compositionally biased region" description="Basic and acidic residues" evidence="1">
    <location>
        <begin position="351"/>
        <end position="360"/>
    </location>
</feature>
<feature type="compositionally biased region" description="Basic and acidic residues" evidence="1">
    <location>
        <begin position="259"/>
        <end position="271"/>
    </location>
</feature>
<feature type="compositionally biased region" description="Polar residues" evidence="1">
    <location>
        <begin position="178"/>
        <end position="191"/>
    </location>
</feature>
<gene>
    <name evidence="3" type="ORF">THAOC_07601</name>
</gene>
<organism evidence="3 4">
    <name type="scientific">Thalassiosira oceanica</name>
    <name type="common">Marine diatom</name>
    <dbReference type="NCBI Taxonomy" id="159749"/>
    <lineage>
        <taxon>Eukaryota</taxon>
        <taxon>Sar</taxon>
        <taxon>Stramenopiles</taxon>
        <taxon>Ochrophyta</taxon>
        <taxon>Bacillariophyta</taxon>
        <taxon>Coscinodiscophyceae</taxon>
        <taxon>Thalassiosirophycidae</taxon>
        <taxon>Thalassiosirales</taxon>
        <taxon>Thalassiosiraceae</taxon>
        <taxon>Thalassiosira</taxon>
    </lineage>
</organism>